<feature type="transmembrane region" description="Helical" evidence="6">
    <location>
        <begin position="194"/>
        <end position="216"/>
    </location>
</feature>
<keyword evidence="8" id="KW-1185">Reference proteome</keyword>
<sequence>MGARQLFRGSTHVVRSPAQAAEMVQLSNAQPEPTQGKFGRWSNKDLYPTLPEHRTWNLWSFFAFQFSIALSPTTYNVGASLYAIGLNWWTILIATIIVSVMVAILLYLNSRGATWYHVGFPTIIVAILYTAIQTLYASQFMAVILRCVFGHKWTDVPNRLPPTAGITSSNLLAFGILWLLQLPFAIIHPSKINIVFRIKSVLAPVGLIATMIWALVSSKGADFQGLGTADAVTGAALGWSFMKAWNTIVSNVIPPLVNIADLSRYGNRPSQTIPMPVGLVISKPLVTFLGIVITAAGYKQFGDVAYWNLWDFYSSVLDKYWSPGARTLVFLAAGIQAFATFATNLSSNSMPGNIHVPSLYSTDPYSPYFFYKGFNLRAFGSWIAAVVLVVPGVSGNLNPGSVGVAATRIYNMGFLLSTVTA</sequence>
<dbReference type="PANTHER" id="PTHR30618">
    <property type="entry name" value="NCS1 FAMILY PURINE/PYRIMIDINE TRANSPORTER"/>
    <property type="match status" value="1"/>
</dbReference>
<keyword evidence="3 6" id="KW-0812">Transmembrane</keyword>
<evidence type="ECO:0000256" key="3">
    <source>
        <dbReference type="ARBA" id="ARBA00022692"/>
    </source>
</evidence>
<reference evidence="7 8" key="1">
    <citation type="submission" date="2018-11" db="EMBL/GenBank/DDBJ databases">
        <title>Genome sequence and assembly of Colletotrichum spinosum.</title>
        <authorList>
            <person name="Gan P."/>
            <person name="Shirasu K."/>
        </authorList>
    </citation>
    <scope>NUCLEOTIDE SEQUENCE [LARGE SCALE GENOMIC DNA]</scope>
    <source>
        <strain evidence="7 8">CBS 515.97</strain>
    </source>
</reference>
<comment type="subcellular location">
    <subcellularLocation>
        <location evidence="1">Membrane</location>
        <topology evidence="1">Multi-pass membrane protein</topology>
    </subcellularLocation>
</comment>
<evidence type="ECO:0000256" key="5">
    <source>
        <dbReference type="ARBA" id="ARBA00023136"/>
    </source>
</evidence>
<dbReference type="Pfam" id="PF02133">
    <property type="entry name" value="Transp_cyt_pur"/>
    <property type="match status" value="1"/>
</dbReference>
<evidence type="ECO:0000313" key="8">
    <source>
        <dbReference type="Proteomes" id="UP000295083"/>
    </source>
</evidence>
<dbReference type="PANTHER" id="PTHR30618:SF0">
    <property type="entry name" value="PURINE-URACIL PERMEASE NCS1"/>
    <property type="match status" value="1"/>
</dbReference>
<dbReference type="InterPro" id="IPR001248">
    <property type="entry name" value="Pur-cyt_permease"/>
</dbReference>
<dbReference type="EMBL" id="QAPG01000062">
    <property type="protein sequence ID" value="TDZ33572.1"/>
    <property type="molecule type" value="Genomic_DNA"/>
</dbReference>
<feature type="transmembrane region" description="Helical" evidence="6">
    <location>
        <begin position="56"/>
        <end position="75"/>
    </location>
</feature>
<dbReference type="Proteomes" id="UP000295083">
    <property type="component" value="Unassembled WGS sequence"/>
</dbReference>
<protein>
    <submittedName>
        <fullName evidence="7">Allantoin permease</fullName>
    </submittedName>
</protein>
<evidence type="ECO:0000313" key="7">
    <source>
        <dbReference type="EMBL" id="TDZ33572.1"/>
    </source>
</evidence>
<feature type="transmembrane region" description="Helical" evidence="6">
    <location>
        <begin position="120"/>
        <end position="145"/>
    </location>
</feature>
<dbReference type="Gene3D" id="1.10.4160.10">
    <property type="entry name" value="Hydantoin permease"/>
    <property type="match status" value="2"/>
</dbReference>
<evidence type="ECO:0000256" key="4">
    <source>
        <dbReference type="ARBA" id="ARBA00022989"/>
    </source>
</evidence>
<keyword evidence="4 6" id="KW-1133">Transmembrane helix</keyword>
<comment type="caution">
    <text evidence="7">The sequence shown here is derived from an EMBL/GenBank/DDBJ whole genome shotgun (WGS) entry which is preliminary data.</text>
</comment>
<evidence type="ECO:0000256" key="2">
    <source>
        <dbReference type="ARBA" id="ARBA00008974"/>
    </source>
</evidence>
<proteinExistence type="inferred from homology"/>
<name>A0A4R8Q5B4_9PEZI</name>
<dbReference type="AlphaFoldDB" id="A0A4R8Q5B4"/>
<feature type="transmembrane region" description="Helical" evidence="6">
    <location>
        <begin position="87"/>
        <end position="108"/>
    </location>
</feature>
<organism evidence="7 8">
    <name type="scientific">Colletotrichum spinosum</name>
    <dbReference type="NCBI Taxonomy" id="1347390"/>
    <lineage>
        <taxon>Eukaryota</taxon>
        <taxon>Fungi</taxon>
        <taxon>Dikarya</taxon>
        <taxon>Ascomycota</taxon>
        <taxon>Pezizomycotina</taxon>
        <taxon>Sordariomycetes</taxon>
        <taxon>Hypocreomycetidae</taxon>
        <taxon>Glomerellales</taxon>
        <taxon>Glomerellaceae</taxon>
        <taxon>Colletotrichum</taxon>
        <taxon>Colletotrichum orbiculare species complex</taxon>
    </lineage>
</organism>
<keyword evidence="5 6" id="KW-0472">Membrane</keyword>
<evidence type="ECO:0000256" key="6">
    <source>
        <dbReference type="SAM" id="Phobius"/>
    </source>
</evidence>
<dbReference type="GO" id="GO:0015205">
    <property type="term" value="F:nucleobase transmembrane transporter activity"/>
    <property type="evidence" value="ECO:0007669"/>
    <property type="project" value="TreeGrafter"/>
</dbReference>
<dbReference type="GO" id="GO:0005886">
    <property type="term" value="C:plasma membrane"/>
    <property type="evidence" value="ECO:0007669"/>
    <property type="project" value="TreeGrafter"/>
</dbReference>
<feature type="transmembrane region" description="Helical" evidence="6">
    <location>
        <begin position="165"/>
        <end position="187"/>
    </location>
</feature>
<comment type="similarity">
    <text evidence="2">Belongs to the purine-cytosine permease (2.A.39) family.</text>
</comment>
<accession>A0A4R8Q5B4</accession>
<gene>
    <name evidence="7" type="primary">DAL4-2</name>
    <name evidence="7" type="ORF">C8035_v011545</name>
</gene>
<dbReference type="InterPro" id="IPR045225">
    <property type="entry name" value="Uracil/uridine/allantoin_perm"/>
</dbReference>
<evidence type="ECO:0000256" key="1">
    <source>
        <dbReference type="ARBA" id="ARBA00004141"/>
    </source>
</evidence>